<dbReference type="Proteomes" id="UP000283523">
    <property type="component" value="Unassembled WGS sequence"/>
</dbReference>
<dbReference type="GO" id="GO:0045493">
    <property type="term" value="P:xylan catabolic process"/>
    <property type="evidence" value="ECO:0007669"/>
    <property type="project" value="UniProtKB-KW"/>
</dbReference>
<keyword evidence="3 8" id="KW-0378">Hydrolase</keyword>
<accession>A0A418MFH7</accession>
<evidence type="ECO:0000256" key="4">
    <source>
        <dbReference type="ARBA" id="ARBA00023277"/>
    </source>
</evidence>
<sequence>MTHQQTALTTGNPIIRHLYTSDPTVLVHNDTVYLYTGHDEPPADVDDYVMNDWRCFSSTDLATWTEHPVPLRARDFAWASGDAYASKVIERNGIFYWYAAVTHAGMPGKAIGVAVADTPTGPFRDALGKALIAPDRLTNPVGEKDNLDPTVLVDDDGQAYLIWGNARCYYARLADSMTSLAGPIRTIDLPDFSEGAHIHKRDDWYYLCYGYQMPEKVAYAMSRHIDGPWTFKGILNELAGNCETNRPAIVEYKGQSYFFYHNGGLPNGGSHRRSICIDYLYYFPDGTLKRVVMTSEGVQTIR</sequence>
<evidence type="ECO:0000256" key="5">
    <source>
        <dbReference type="ARBA" id="ARBA00023295"/>
    </source>
</evidence>
<keyword evidence="4" id="KW-0119">Carbohydrate metabolism</keyword>
<dbReference type="AlphaFoldDB" id="A0A418MFH7"/>
<dbReference type="OrthoDB" id="3308423at2"/>
<keyword evidence="10" id="KW-1185">Reference proteome</keyword>
<dbReference type="Gene3D" id="2.115.10.20">
    <property type="entry name" value="Glycosyl hydrolase domain, family 43"/>
    <property type="match status" value="1"/>
</dbReference>
<dbReference type="InterPro" id="IPR023296">
    <property type="entry name" value="Glyco_hydro_beta-prop_sf"/>
</dbReference>
<evidence type="ECO:0000256" key="1">
    <source>
        <dbReference type="ARBA" id="ARBA00009865"/>
    </source>
</evidence>
<dbReference type="GO" id="GO:0004553">
    <property type="term" value="F:hydrolase activity, hydrolyzing O-glycosyl compounds"/>
    <property type="evidence" value="ECO:0007669"/>
    <property type="project" value="InterPro"/>
</dbReference>
<feature type="site" description="Important for catalytic activity, responsible for pKa modulation of the active site Glu and correct orientation of both the proton donor and substrate" evidence="7">
    <location>
        <position position="148"/>
    </location>
</feature>
<dbReference type="InterPro" id="IPR052176">
    <property type="entry name" value="Glycosyl_Hydrlase_43_Enz"/>
</dbReference>
<evidence type="ECO:0000256" key="8">
    <source>
        <dbReference type="RuleBase" id="RU361187"/>
    </source>
</evidence>
<reference evidence="9 10" key="1">
    <citation type="submission" date="2018-08" db="EMBL/GenBank/DDBJ databases">
        <title>Fibrisoma montanum sp. nov., isolated from Danxia mountain soil.</title>
        <authorList>
            <person name="Huang Y."/>
        </authorList>
    </citation>
    <scope>NUCLEOTIDE SEQUENCE [LARGE SCALE GENOMIC DNA]</scope>
    <source>
        <strain evidence="9 10">HYT19</strain>
    </source>
</reference>
<name>A0A418MFH7_9BACT</name>
<dbReference type="EMBL" id="QXED01000002">
    <property type="protein sequence ID" value="RIV25569.1"/>
    <property type="molecule type" value="Genomic_DNA"/>
</dbReference>
<dbReference type="RefSeq" id="WP_119667450.1">
    <property type="nucleotide sequence ID" value="NZ_QXED01000002.1"/>
</dbReference>
<feature type="active site" description="Proton acceptor" evidence="6">
    <location>
        <position position="22"/>
    </location>
</feature>
<evidence type="ECO:0000313" key="9">
    <source>
        <dbReference type="EMBL" id="RIV25569.1"/>
    </source>
</evidence>
<gene>
    <name evidence="9" type="ORF">DYU11_09765</name>
</gene>
<dbReference type="SUPFAM" id="SSF75005">
    <property type="entry name" value="Arabinanase/levansucrase/invertase"/>
    <property type="match status" value="1"/>
</dbReference>
<proteinExistence type="inferred from homology"/>
<keyword evidence="5 8" id="KW-0326">Glycosidase</keyword>
<feature type="active site" description="Proton donor" evidence="6">
    <location>
        <position position="194"/>
    </location>
</feature>
<evidence type="ECO:0000256" key="6">
    <source>
        <dbReference type="PIRSR" id="PIRSR606710-1"/>
    </source>
</evidence>
<comment type="similarity">
    <text evidence="1 8">Belongs to the glycosyl hydrolase 43 family.</text>
</comment>
<evidence type="ECO:0000313" key="10">
    <source>
        <dbReference type="Proteomes" id="UP000283523"/>
    </source>
</evidence>
<dbReference type="CDD" id="cd18618">
    <property type="entry name" value="GH43_Xsa43E-like"/>
    <property type="match status" value="1"/>
</dbReference>
<dbReference type="PANTHER" id="PTHR43772:SF2">
    <property type="entry name" value="PUTATIVE (AFU_ORTHOLOGUE AFUA_2G04480)-RELATED"/>
    <property type="match status" value="1"/>
</dbReference>
<evidence type="ECO:0000256" key="2">
    <source>
        <dbReference type="ARBA" id="ARBA00022651"/>
    </source>
</evidence>
<keyword evidence="2" id="KW-0624">Polysaccharide degradation</keyword>
<evidence type="ECO:0000256" key="3">
    <source>
        <dbReference type="ARBA" id="ARBA00022801"/>
    </source>
</evidence>
<protein>
    <submittedName>
        <fullName evidence="9">Glycoside hydrolase</fullName>
    </submittedName>
</protein>
<organism evidence="9 10">
    <name type="scientific">Fibrisoma montanum</name>
    <dbReference type="NCBI Taxonomy" id="2305895"/>
    <lineage>
        <taxon>Bacteria</taxon>
        <taxon>Pseudomonadati</taxon>
        <taxon>Bacteroidota</taxon>
        <taxon>Cytophagia</taxon>
        <taxon>Cytophagales</taxon>
        <taxon>Spirosomataceae</taxon>
        <taxon>Fibrisoma</taxon>
    </lineage>
</organism>
<evidence type="ECO:0000256" key="7">
    <source>
        <dbReference type="PIRSR" id="PIRSR606710-2"/>
    </source>
</evidence>
<dbReference type="Pfam" id="PF04616">
    <property type="entry name" value="Glyco_hydro_43"/>
    <property type="match status" value="1"/>
</dbReference>
<dbReference type="InterPro" id="IPR006710">
    <property type="entry name" value="Glyco_hydro_43"/>
</dbReference>
<keyword evidence="2" id="KW-0858">Xylan degradation</keyword>
<comment type="caution">
    <text evidence="9">The sequence shown here is derived from an EMBL/GenBank/DDBJ whole genome shotgun (WGS) entry which is preliminary data.</text>
</comment>
<dbReference type="PANTHER" id="PTHR43772">
    <property type="entry name" value="ENDO-1,4-BETA-XYLANASE"/>
    <property type="match status" value="1"/>
</dbReference>